<dbReference type="GO" id="GO:0005524">
    <property type="term" value="F:ATP binding"/>
    <property type="evidence" value="ECO:0007669"/>
    <property type="project" value="UniProtKB-UniRule"/>
</dbReference>
<keyword evidence="1" id="KW-0547">Nucleotide-binding</keyword>
<proteinExistence type="predicted"/>
<dbReference type="RefSeq" id="WP_094837879.1">
    <property type="nucleotide sequence ID" value="NZ_NEVQ01000013.1"/>
</dbReference>
<feature type="domain" description="ATP-grasp" evidence="2">
    <location>
        <begin position="116"/>
        <end position="318"/>
    </location>
</feature>
<dbReference type="InterPro" id="IPR011761">
    <property type="entry name" value="ATP-grasp"/>
</dbReference>
<evidence type="ECO:0000256" key="1">
    <source>
        <dbReference type="PROSITE-ProRule" id="PRU00409"/>
    </source>
</evidence>
<dbReference type="SUPFAM" id="SSF56059">
    <property type="entry name" value="Glutathione synthetase ATP-binding domain-like"/>
    <property type="match status" value="1"/>
</dbReference>
<sequence length="373" mass="40631">MTHSSRFSPACVVAYPRDNDASEHEVATQLCLARKLAELLQCQVMEPYQTNSARPGTAHYYVPDQTLIAPAQAQELGISDETQFFGGMVPYDFVASKAITHGLWRRHSAAPEGWSHVLAERLGDAVLEGYTAFSAEDATQAGTALLRRGPIRLKPVYANAGRGQRVVQDVDELKSAIAEMADITRGVVLEENLTDVETYSVGWCRVGGYTLSYVGTQGLTQDNSGQDVYGGSILRCILDEPAALTSLDMTQNERDAVTLAMRYDAAVSQAYPSLIASRRNYDIALGQSMTGTWRAGVLEQSWRAGGASIAEASALLHLAHHPDCREIRAYTQERYGSTSEPPDQRELVFHGQDSQVGWLTKTGGIVRENDGGT</sequence>
<dbReference type="Pfam" id="PF11379">
    <property type="entry name" value="DUF3182"/>
    <property type="match status" value="1"/>
</dbReference>
<accession>A0A261U304</accession>
<dbReference type="GO" id="GO:0046872">
    <property type="term" value="F:metal ion binding"/>
    <property type="evidence" value="ECO:0007669"/>
    <property type="project" value="InterPro"/>
</dbReference>
<dbReference type="InterPro" id="IPR021519">
    <property type="entry name" value="DUF3182"/>
</dbReference>
<name>A0A261U304_9BORD</name>
<dbReference type="Proteomes" id="UP000216885">
    <property type="component" value="Unassembled WGS sequence"/>
</dbReference>
<keyword evidence="4" id="KW-1185">Reference proteome</keyword>
<reference evidence="3 4" key="1">
    <citation type="submission" date="2017-05" db="EMBL/GenBank/DDBJ databases">
        <title>Complete and WGS of Bordetella genogroups.</title>
        <authorList>
            <person name="Spilker T."/>
            <person name="LiPuma J."/>
        </authorList>
    </citation>
    <scope>NUCLEOTIDE SEQUENCE [LARGE SCALE GENOMIC DNA]</scope>
    <source>
        <strain evidence="3 4">AU9919</strain>
    </source>
</reference>
<dbReference type="PROSITE" id="PS50975">
    <property type="entry name" value="ATP_GRASP"/>
    <property type="match status" value="1"/>
</dbReference>
<dbReference type="EMBL" id="NEVQ01000013">
    <property type="protein sequence ID" value="OZI55995.1"/>
    <property type="molecule type" value="Genomic_DNA"/>
</dbReference>
<protein>
    <recommendedName>
        <fullName evidence="2">ATP-grasp domain-containing protein</fullName>
    </recommendedName>
</protein>
<evidence type="ECO:0000259" key="2">
    <source>
        <dbReference type="PROSITE" id="PS50975"/>
    </source>
</evidence>
<organism evidence="3 4">
    <name type="scientific">Bordetella genomosp. 4</name>
    <dbReference type="NCBI Taxonomy" id="463044"/>
    <lineage>
        <taxon>Bacteria</taxon>
        <taxon>Pseudomonadati</taxon>
        <taxon>Pseudomonadota</taxon>
        <taxon>Betaproteobacteria</taxon>
        <taxon>Burkholderiales</taxon>
        <taxon>Alcaligenaceae</taxon>
        <taxon>Bordetella</taxon>
    </lineage>
</organism>
<gene>
    <name evidence="3" type="ORF">CAL20_11100</name>
</gene>
<dbReference type="AlphaFoldDB" id="A0A261U304"/>
<evidence type="ECO:0000313" key="4">
    <source>
        <dbReference type="Proteomes" id="UP000216885"/>
    </source>
</evidence>
<comment type="caution">
    <text evidence="3">The sequence shown here is derived from an EMBL/GenBank/DDBJ whole genome shotgun (WGS) entry which is preliminary data.</text>
</comment>
<keyword evidence="1" id="KW-0067">ATP-binding</keyword>
<evidence type="ECO:0000313" key="3">
    <source>
        <dbReference type="EMBL" id="OZI55995.1"/>
    </source>
</evidence>